<dbReference type="RefSeq" id="WP_160853743.1">
    <property type="nucleotide sequence ID" value="NZ_WUWG01000003.1"/>
</dbReference>
<dbReference type="GO" id="GO:0019842">
    <property type="term" value="F:vitamin binding"/>
    <property type="evidence" value="ECO:0007669"/>
    <property type="project" value="TreeGrafter"/>
</dbReference>
<comment type="subcellular location">
    <subcellularLocation>
        <location evidence="1">Endomembrane system</location>
        <topology evidence="1">Multi-pass membrane protein</topology>
    </subcellularLocation>
</comment>
<evidence type="ECO:0000256" key="4">
    <source>
        <dbReference type="ARBA" id="ARBA00023136"/>
    </source>
</evidence>
<feature type="transmembrane region" description="Helical" evidence="7">
    <location>
        <begin position="110"/>
        <end position="129"/>
    </location>
</feature>
<dbReference type="EMBL" id="WUWG01000003">
    <property type="protein sequence ID" value="MXU65349.1"/>
    <property type="molecule type" value="Genomic_DNA"/>
</dbReference>
<feature type="transmembrane region" description="Helical" evidence="7">
    <location>
        <begin position="64"/>
        <end position="81"/>
    </location>
</feature>
<dbReference type="InterPro" id="IPR053934">
    <property type="entry name" value="HTTM_dom"/>
</dbReference>
<feature type="transmembrane region" description="Helical" evidence="7">
    <location>
        <begin position="301"/>
        <end position="321"/>
    </location>
</feature>
<sequence>MSRFQALLSKPVSIQSLAATRIAFGALLVWECLNVLAYDRIGLFFVEPDFHFTYRAFSFLEPLPAPWIYILWCLMGVSALFVALGLFYRVAIVSMTAIFAYFFLLDKAEYLNHFYMVILYGILMSFMPANRAYSLDAKLGLVDRSLAISYWPVFVLRLQTEIILIYSGIVKITSDWLQGYPLILWLRNAKDAVPFGFLFDHDWIIVLTCWLVVILHSFGAPLLYFRSTRLWIFLIYCVFHMTNAAVFPIGIFPWLTIAVTLIFFDPNWPGQLYRWWHSRYHDLPPLPDLSAAYVAPVKKPAIAIMIVWFAVQLALPVRAYFFPNDPGWTGDGHRFSWRMRIFNRHGKGHYVVRDAASGESWMVQPEDYLSNRQLHRVFTRPDMVRQFALHLEELWAEKGHDDVEVYAVMQMAFNGRPYQEFIDPEVDLTEAEYNLFAPDPWVRELTTPLKPQ</sequence>
<dbReference type="Proteomes" id="UP000436016">
    <property type="component" value="Unassembled WGS sequence"/>
</dbReference>
<feature type="transmembrane region" description="Helical" evidence="7">
    <location>
        <begin position="203"/>
        <end position="224"/>
    </location>
</feature>
<evidence type="ECO:0000313" key="9">
    <source>
        <dbReference type="EMBL" id="MXU65349.1"/>
    </source>
</evidence>
<dbReference type="SMART" id="SM00752">
    <property type="entry name" value="HTTM"/>
    <property type="match status" value="1"/>
</dbReference>
<feature type="transmembrane region" description="Helical" evidence="7">
    <location>
        <begin position="231"/>
        <end position="264"/>
    </location>
</feature>
<dbReference type="InterPro" id="IPR053935">
    <property type="entry name" value="VKGC_lumenal_dom"/>
</dbReference>
<organism evidence="9 10">
    <name type="scientific">Oceanomicrobium pacificus</name>
    <dbReference type="NCBI Taxonomy" id="2692916"/>
    <lineage>
        <taxon>Bacteria</taxon>
        <taxon>Pseudomonadati</taxon>
        <taxon>Pseudomonadota</taxon>
        <taxon>Alphaproteobacteria</taxon>
        <taxon>Rhodobacterales</taxon>
        <taxon>Paracoccaceae</taxon>
        <taxon>Oceanomicrobium</taxon>
    </lineage>
</organism>
<keyword evidence="5" id="KW-1015">Disulfide bond</keyword>
<dbReference type="PANTHER" id="PTHR12639">
    <property type="entry name" value="VITAMIN K-DEPENDENT GAMMA-CARBOXYLASE"/>
    <property type="match status" value="1"/>
</dbReference>
<dbReference type="PANTHER" id="PTHR12639:SF7">
    <property type="entry name" value="HTTM DOMAIN-CONTAINING PROTEIN"/>
    <property type="match status" value="1"/>
</dbReference>
<keyword evidence="4 7" id="KW-0472">Membrane</keyword>
<proteinExistence type="predicted"/>
<evidence type="ECO:0000256" key="3">
    <source>
        <dbReference type="ARBA" id="ARBA00022989"/>
    </source>
</evidence>
<gene>
    <name evidence="9" type="ORF">GSH16_07800</name>
</gene>
<protein>
    <submittedName>
        <fullName evidence="9">HTTM domain-containing protein</fullName>
    </submittedName>
</protein>
<dbReference type="Pfam" id="PF05090">
    <property type="entry name" value="HTTM"/>
    <property type="match status" value="1"/>
</dbReference>
<dbReference type="Pfam" id="PF22777">
    <property type="entry name" value="VKGC_lumenal_dom"/>
    <property type="match status" value="1"/>
</dbReference>
<evidence type="ECO:0000256" key="2">
    <source>
        <dbReference type="ARBA" id="ARBA00022692"/>
    </source>
</evidence>
<feature type="transmembrane region" description="Helical" evidence="7">
    <location>
        <begin position="150"/>
        <end position="169"/>
    </location>
</feature>
<feature type="transmembrane region" description="Helical" evidence="7">
    <location>
        <begin position="86"/>
        <end position="104"/>
    </location>
</feature>
<keyword evidence="10" id="KW-1185">Reference proteome</keyword>
<keyword evidence="2 7" id="KW-0812">Transmembrane</keyword>
<dbReference type="InterPro" id="IPR007782">
    <property type="entry name" value="VKG_COase"/>
</dbReference>
<evidence type="ECO:0000256" key="5">
    <source>
        <dbReference type="ARBA" id="ARBA00023157"/>
    </source>
</evidence>
<dbReference type="GO" id="GO:0008488">
    <property type="term" value="F:gamma-glutamyl carboxylase activity"/>
    <property type="evidence" value="ECO:0007669"/>
    <property type="project" value="InterPro"/>
</dbReference>
<dbReference type="GO" id="GO:0012505">
    <property type="term" value="C:endomembrane system"/>
    <property type="evidence" value="ECO:0007669"/>
    <property type="project" value="UniProtKB-SubCell"/>
</dbReference>
<name>A0A6B0TRL6_9RHOB</name>
<reference evidence="9 10" key="1">
    <citation type="submission" date="2019-12" db="EMBL/GenBank/DDBJ databases">
        <title>Strain KN286 was isolated from seawater, which was collected from Caroline Seamount in the tropical western Pacific.</title>
        <authorList>
            <person name="Wang Q."/>
        </authorList>
    </citation>
    <scope>NUCLEOTIDE SEQUENCE [LARGE SCALE GENOMIC DNA]</scope>
    <source>
        <strain evidence="9 10">KN286</strain>
    </source>
</reference>
<keyword evidence="3 7" id="KW-1133">Transmembrane helix</keyword>
<evidence type="ECO:0000259" key="8">
    <source>
        <dbReference type="SMART" id="SM00752"/>
    </source>
</evidence>
<feature type="domain" description="HTTM-like" evidence="8">
    <location>
        <begin position="9"/>
        <end position="268"/>
    </location>
</feature>
<evidence type="ECO:0000313" key="10">
    <source>
        <dbReference type="Proteomes" id="UP000436016"/>
    </source>
</evidence>
<evidence type="ECO:0000256" key="7">
    <source>
        <dbReference type="SAM" id="Phobius"/>
    </source>
</evidence>
<keyword evidence="6" id="KW-0456">Lyase</keyword>
<evidence type="ECO:0000256" key="1">
    <source>
        <dbReference type="ARBA" id="ARBA00004127"/>
    </source>
</evidence>
<dbReference type="AlphaFoldDB" id="A0A6B0TRL6"/>
<dbReference type="InterPro" id="IPR011020">
    <property type="entry name" value="HTTM-like"/>
</dbReference>
<evidence type="ECO:0000256" key="6">
    <source>
        <dbReference type="ARBA" id="ARBA00023239"/>
    </source>
</evidence>
<comment type="caution">
    <text evidence="9">The sequence shown here is derived from an EMBL/GenBank/DDBJ whole genome shotgun (WGS) entry which is preliminary data.</text>
</comment>
<accession>A0A6B0TRL6</accession>